<gene>
    <name evidence="1" type="ORF">GS597_18675</name>
</gene>
<evidence type="ECO:0008006" key="3">
    <source>
        <dbReference type="Google" id="ProtNLM"/>
    </source>
</evidence>
<protein>
    <recommendedName>
        <fullName evidence="3">Lipoprotein</fullName>
    </recommendedName>
</protein>
<evidence type="ECO:0000313" key="2">
    <source>
        <dbReference type="Proteomes" id="UP000607397"/>
    </source>
</evidence>
<evidence type="ECO:0000313" key="1">
    <source>
        <dbReference type="EMBL" id="NCJ08495.1"/>
    </source>
</evidence>
<dbReference type="RefSeq" id="WP_161826965.1">
    <property type="nucleotide sequence ID" value="NZ_WVIC01000054.1"/>
</dbReference>
<dbReference type="PROSITE" id="PS51257">
    <property type="entry name" value="PROKAR_LIPOPROTEIN"/>
    <property type="match status" value="1"/>
</dbReference>
<reference evidence="1" key="1">
    <citation type="submission" date="2019-12" db="EMBL/GenBank/DDBJ databases">
        <title>High-Quality draft genome sequences of three cyanobacteria isolated from the limestone walls of the Old Cathedral of Coimbra.</title>
        <authorList>
            <person name="Tiago I."/>
            <person name="Soares F."/>
            <person name="Portugal A."/>
        </authorList>
    </citation>
    <scope>NUCLEOTIDE SEQUENCE [LARGE SCALE GENOMIC DNA]</scope>
    <source>
        <strain evidence="1">C</strain>
    </source>
</reference>
<comment type="caution">
    <text evidence="1">The sequence shown here is derived from an EMBL/GenBank/DDBJ whole genome shotgun (WGS) entry which is preliminary data.</text>
</comment>
<dbReference type="Proteomes" id="UP000607397">
    <property type="component" value="Unassembled WGS sequence"/>
</dbReference>
<name>A0A8K2A9W6_9CYAN</name>
<accession>A0A8K2A9W6</accession>
<organism evidence="1 2">
    <name type="scientific">Petrachloros mirabilis ULC683</name>
    <dbReference type="NCBI Taxonomy" id="2781853"/>
    <lineage>
        <taxon>Bacteria</taxon>
        <taxon>Bacillati</taxon>
        <taxon>Cyanobacteriota</taxon>
        <taxon>Cyanophyceae</taxon>
        <taxon>Synechococcales</taxon>
        <taxon>Petrachlorosaceae</taxon>
        <taxon>Petrachloros</taxon>
        <taxon>Petrachloros mirabilis</taxon>
    </lineage>
</organism>
<dbReference type="AlphaFoldDB" id="A0A8K2A9W6"/>
<dbReference type="EMBL" id="WVIC01000054">
    <property type="protein sequence ID" value="NCJ08495.1"/>
    <property type="molecule type" value="Genomic_DNA"/>
</dbReference>
<keyword evidence="2" id="KW-1185">Reference proteome</keyword>
<proteinExistence type="predicted"/>
<sequence>MRNRQLIVIPVILALCSCFAIVRSARAEVEAFVGTWVNTQPDTATITRLVIEQKGPKSMTLSLFGRCHPISCDLGTVPLRMHSQGLAESSAQSVTASYTQNGTQTFLILNWSDANQLQLQSYSQFADRSSRPDSMSLSHFQRLSRAPVPLSPAPLPTLPQPLQTLW</sequence>